<dbReference type="Pfam" id="PF01535">
    <property type="entry name" value="PPR"/>
    <property type="match status" value="1"/>
</dbReference>
<evidence type="ECO:0000256" key="2">
    <source>
        <dbReference type="SAM" id="MobiDB-lite"/>
    </source>
</evidence>
<evidence type="ECO:0000256" key="1">
    <source>
        <dbReference type="ARBA" id="ARBA00022737"/>
    </source>
</evidence>
<name>A0A9K3PEY1_9STRA</name>
<dbReference type="Proteomes" id="UP000693970">
    <property type="component" value="Unassembled WGS sequence"/>
</dbReference>
<dbReference type="AlphaFoldDB" id="A0A9K3PEY1"/>
<dbReference type="PANTHER" id="PTHR47942">
    <property type="entry name" value="TETRATRICOPEPTIDE REPEAT (TPR)-LIKE SUPERFAMILY PROTEIN-RELATED"/>
    <property type="match status" value="1"/>
</dbReference>
<dbReference type="EMBL" id="JAGRRH010000025">
    <property type="protein sequence ID" value="KAG7342479.1"/>
    <property type="molecule type" value="Genomic_DNA"/>
</dbReference>
<sequence length="725" mass="82838">MTLYSCRLIFTKQRFIPMQLQSRPFGHLSNFDPYWPRNQKGDSHPINNDRSTFSAEGRPGQGVTEQEIQEGFIADLLDLTHVNLPLVEDDQFWNSVEQTLQWLLQPIPYNPMTNYGSKNQKLRTCIQILDRLSYVMNRDAETTSSLLNGPVFWGKLETDLLNKILVHWKRQMVPDSHSNRKITRNSLPSPSQMAEKVDKYRWKCLVQPNATTFNILIHAMVRTEGTATAERYLERLLEVAIQEIPSTSDGMDEPFPAMVDTITISTVIQGWANTRQPEKAQYWLDQMVNGLTENSTSPCSLLGIRPNTKSFTFAMHSWAKNGEPEKAQELLVKLLELDREHGLEDLAPDRILFHTVLDAWSRVRLPEERNSIAPRRAEQLVKLMDDIAAEEREDRNKIGGSVTNSMHPNMETWSKLVAIYARSSSNQYGPAAAEKLLLETEQEIGDIAPIVAVNRILHGYAKLRKMEEAKRFLESRLEFLAQANSPNDTCYPDEITLNILLGGFAGIAKYDPDTPIHAQEWLDRLSSGYDIVPSVETYSNVLNIWSAYFRCRDNAAEKVEEILRHQVVDLYLSSKGSPSNQNYAVKHSGRNFRRRNDSVDEFTICFNTVLRGWAIHASHHSANPSKSQYAVQRMLQLLHEFLLEEDDGTGVTPHGDHLRGDLLRVRARPTDVTFRTVLHGILDSSIPLKYERAQVIVELMDRYGFQLNPHDQIRLSHFVSKSDSS</sequence>
<proteinExistence type="predicted"/>
<accession>A0A9K3PEY1</accession>
<keyword evidence="4" id="KW-1185">Reference proteome</keyword>
<comment type="caution">
    <text evidence="3">The sequence shown here is derived from an EMBL/GenBank/DDBJ whole genome shotgun (WGS) entry which is preliminary data.</text>
</comment>
<reference evidence="3" key="2">
    <citation type="submission" date="2021-04" db="EMBL/GenBank/DDBJ databases">
        <authorList>
            <person name="Podell S."/>
        </authorList>
    </citation>
    <scope>NUCLEOTIDE SEQUENCE</scope>
    <source>
        <strain evidence="3">Hildebrandi</strain>
    </source>
</reference>
<dbReference type="PANTHER" id="PTHR47942:SF63">
    <property type="entry name" value="PENTATRICOPEPTIDE REPEAT-CONTAINING PROTEIN"/>
    <property type="match status" value="1"/>
</dbReference>
<feature type="region of interest" description="Disordered" evidence="2">
    <location>
        <begin position="37"/>
        <end position="61"/>
    </location>
</feature>
<protein>
    <submittedName>
        <fullName evidence="3">PPR: pentatricopeptide repeat domain containing protein</fullName>
    </submittedName>
</protein>
<dbReference type="InterPro" id="IPR002885">
    <property type="entry name" value="PPR_rpt"/>
</dbReference>
<reference evidence="3" key="1">
    <citation type="journal article" date="2021" name="Sci. Rep.">
        <title>Diploid genomic architecture of Nitzschia inconspicua, an elite biomass production diatom.</title>
        <authorList>
            <person name="Oliver A."/>
            <person name="Podell S."/>
            <person name="Pinowska A."/>
            <person name="Traller J.C."/>
            <person name="Smith S.R."/>
            <person name="McClure R."/>
            <person name="Beliaev A."/>
            <person name="Bohutskyi P."/>
            <person name="Hill E.A."/>
            <person name="Rabines A."/>
            <person name="Zheng H."/>
            <person name="Allen L.Z."/>
            <person name="Kuo A."/>
            <person name="Grigoriev I.V."/>
            <person name="Allen A.E."/>
            <person name="Hazlebeck D."/>
            <person name="Allen E.E."/>
        </authorList>
    </citation>
    <scope>NUCLEOTIDE SEQUENCE</scope>
    <source>
        <strain evidence="3">Hildebrandi</strain>
    </source>
</reference>
<feature type="compositionally biased region" description="Polar residues" evidence="2">
    <location>
        <begin position="45"/>
        <end position="54"/>
    </location>
</feature>
<evidence type="ECO:0000313" key="3">
    <source>
        <dbReference type="EMBL" id="KAG7342479.1"/>
    </source>
</evidence>
<dbReference type="OrthoDB" id="55300at2759"/>
<organism evidence="3 4">
    <name type="scientific">Nitzschia inconspicua</name>
    <dbReference type="NCBI Taxonomy" id="303405"/>
    <lineage>
        <taxon>Eukaryota</taxon>
        <taxon>Sar</taxon>
        <taxon>Stramenopiles</taxon>
        <taxon>Ochrophyta</taxon>
        <taxon>Bacillariophyta</taxon>
        <taxon>Bacillariophyceae</taxon>
        <taxon>Bacillariophycidae</taxon>
        <taxon>Bacillariales</taxon>
        <taxon>Bacillariaceae</taxon>
        <taxon>Nitzschia</taxon>
    </lineage>
</organism>
<dbReference type="InterPro" id="IPR051222">
    <property type="entry name" value="PPR/CCM1_RNA-binding"/>
</dbReference>
<gene>
    <name evidence="3" type="ORF">IV203_007572</name>
</gene>
<evidence type="ECO:0000313" key="4">
    <source>
        <dbReference type="Proteomes" id="UP000693970"/>
    </source>
</evidence>
<keyword evidence="1" id="KW-0677">Repeat</keyword>